<dbReference type="EMBL" id="JAIKTU010000002">
    <property type="protein sequence ID" value="MBY0754310.1"/>
    <property type="molecule type" value="Genomic_DNA"/>
</dbReference>
<protein>
    <submittedName>
        <fullName evidence="1">Cyclic lactone autoinducer peptide</fullName>
    </submittedName>
</protein>
<organism evidence="1 2">
    <name type="scientific">Clostridium sardiniense</name>
    <name type="common">Clostridium absonum</name>
    <dbReference type="NCBI Taxonomy" id="29369"/>
    <lineage>
        <taxon>Bacteria</taxon>
        <taxon>Bacillati</taxon>
        <taxon>Bacillota</taxon>
        <taxon>Clostridia</taxon>
        <taxon>Eubacteriales</taxon>
        <taxon>Clostridiaceae</taxon>
        <taxon>Clostridium</taxon>
    </lineage>
</organism>
<gene>
    <name evidence="1" type="ORF">K5V21_02465</name>
</gene>
<evidence type="ECO:0000313" key="1">
    <source>
        <dbReference type="EMBL" id="MBY0754310.1"/>
    </source>
</evidence>
<reference evidence="1 2" key="1">
    <citation type="journal article" date="2021" name="Cell Host Microbe">
        <title>in vivo commensal control of Clostridioides difficile virulence.</title>
        <authorList>
            <person name="Girinathan B.P."/>
            <person name="Dibenedetto N."/>
            <person name="Worley J.N."/>
            <person name="Peltier J."/>
            <person name="Arrieta-Ortiz M.L."/>
            <person name="Rupa Christinal Immanuel S."/>
            <person name="Lavin R."/>
            <person name="Delaney M.L."/>
            <person name="Cummins C."/>
            <person name="Hoffmann M."/>
            <person name="Luo Y."/>
            <person name="Gonzalez-Escalona N."/>
            <person name="Allard M."/>
            <person name="Onderdonk A.B."/>
            <person name="Gerber G.K."/>
            <person name="Sonenshein A.L."/>
            <person name="Baliga N."/>
            <person name="Dupuy B."/>
            <person name="Bry L."/>
        </authorList>
    </citation>
    <scope>NUCLEOTIDE SEQUENCE [LARGE SCALE GENOMIC DNA]</scope>
    <source>
        <strain evidence="1 2">DSM 599</strain>
    </source>
</reference>
<comment type="caution">
    <text evidence="1">The sequence shown here is derived from an EMBL/GenBank/DDBJ whole genome shotgun (WGS) entry which is preliminary data.</text>
</comment>
<keyword evidence="2" id="KW-1185">Reference proteome</keyword>
<dbReference type="InterPro" id="IPR009229">
    <property type="entry name" value="AgrD"/>
</dbReference>
<name>A0ABS7KU62_CLOSR</name>
<sequence length="44" mass="4891">MKKINSKLLMGIATLATVFAGALATSACMWNFYQPEEPKSLREE</sequence>
<dbReference type="Proteomes" id="UP001299068">
    <property type="component" value="Unassembled WGS sequence"/>
</dbReference>
<proteinExistence type="predicted"/>
<dbReference type="PROSITE" id="PS51257">
    <property type="entry name" value="PROKAR_LIPOPROTEIN"/>
    <property type="match status" value="1"/>
</dbReference>
<dbReference type="NCBIfam" id="TIGR04223">
    <property type="entry name" value="quorum_AgrD"/>
    <property type="match status" value="1"/>
</dbReference>
<accession>A0ABS7KU62</accession>
<evidence type="ECO:0000313" key="2">
    <source>
        <dbReference type="Proteomes" id="UP001299068"/>
    </source>
</evidence>
<dbReference type="RefSeq" id="WP_221858848.1">
    <property type="nucleotide sequence ID" value="NZ_JAIKTU010000002.1"/>
</dbReference>